<keyword evidence="8" id="KW-0808">Transferase</keyword>
<comment type="subcellular location">
    <subcellularLocation>
        <location evidence="1">Membrane</location>
    </subcellularLocation>
</comment>
<dbReference type="GO" id="GO:0004672">
    <property type="term" value="F:protein kinase activity"/>
    <property type="evidence" value="ECO:0007669"/>
    <property type="project" value="InterPro"/>
</dbReference>
<dbReference type="PROSITE" id="PS00108">
    <property type="entry name" value="PROTEIN_KINASE_ST"/>
    <property type="match status" value="1"/>
</dbReference>
<evidence type="ECO:0000256" key="1">
    <source>
        <dbReference type="ARBA" id="ARBA00004370"/>
    </source>
</evidence>
<dbReference type="InterPro" id="IPR008271">
    <property type="entry name" value="Ser/Thr_kinase_AS"/>
</dbReference>
<evidence type="ECO:0000259" key="7">
    <source>
        <dbReference type="PROSITE" id="PS50011"/>
    </source>
</evidence>
<accession>A0A7J6W8S6</accession>
<feature type="domain" description="Protein kinase" evidence="7">
    <location>
        <begin position="1"/>
        <end position="216"/>
    </location>
</feature>
<name>A0A7J6W8S6_THATH</name>
<dbReference type="PROSITE" id="PS50011">
    <property type="entry name" value="PROTEIN_KINASE_DOM"/>
    <property type="match status" value="1"/>
</dbReference>
<evidence type="ECO:0000256" key="6">
    <source>
        <dbReference type="ARBA" id="ARBA00023136"/>
    </source>
</evidence>
<dbReference type="EMBL" id="JABWDY010020925">
    <property type="protein sequence ID" value="KAF5192785.1"/>
    <property type="molecule type" value="Genomic_DNA"/>
</dbReference>
<dbReference type="SUPFAM" id="SSF56112">
    <property type="entry name" value="Protein kinase-like (PK-like)"/>
    <property type="match status" value="1"/>
</dbReference>
<dbReference type="Proteomes" id="UP000554482">
    <property type="component" value="Unassembled WGS sequence"/>
</dbReference>
<comment type="caution">
    <text evidence="8">The sequence shown here is derived from an EMBL/GenBank/DDBJ whole genome shotgun (WGS) entry which is preliminary data.</text>
</comment>
<dbReference type="Gene3D" id="1.10.510.10">
    <property type="entry name" value="Transferase(Phosphotransferase) domain 1"/>
    <property type="match status" value="1"/>
</dbReference>
<dbReference type="OrthoDB" id="1103805at2759"/>
<dbReference type="Pfam" id="PF00069">
    <property type="entry name" value="Pkinase"/>
    <property type="match status" value="1"/>
</dbReference>
<dbReference type="InterPro" id="IPR051809">
    <property type="entry name" value="Plant_receptor-like_S/T_kinase"/>
</dbReference>
<keyword evidence="8" id="KW-0418">Kinase</keyword>
<dbReference type="PANTHER" id="PTHR27008:SF499">
    <property type="entry name" value="OS06G0581500 PROTEIN"/>
    <property type="match status" value="1"/>
</dbReference>
<evidence type="ECO:0000256" key="4">
    <source>
        <dbReference type="ARBA" id="ARBA00022737"/>
    </source>
</evidence>
<keyword evidence="6" id="KW-0472">Membrane</keyword>
<keyword evidence="8" id="KW-0675">Receptor</keyword>
<keyword evidence="3" id="KW-0812">Transmembrane</keyword>
<dbReference type="SMART" id="SM00220">
    <property type="entry name" value="S_TKc"/>
    <property type="match status" value="1"/>
</dbReference>
<evidence type="ECO:0000313" key="8">
    <source>
        <dbReference type="EMBL" id="KAF5192785.1"/>
    </source>
</evidence>
<evidence type="ECO:0000313" key="9">
    <source>
        <dbReference type="Proteomes" id="UP000554482"/>
    </source>
</evidence>
<organism evidence="8 9">
    <name type="scientific">Thalictrum thalictroides</name>
    <name type="common">Rue-anemone</name>
    <name type="synonym">Anemone thalictroides</name>
    <dbReference type="NCBI Taxonomy" id="46969"/>
    <lineage>
        <taxon>Eukaryota</taxon>
        <taxon>Viridiplantae</taxon>
        <taxon>Streptophyta</taxon>
        <taxon>Embryophyta</taxon>
        <taxon>Tracheophyta</taxon>
        <taxon>Spermatophyta</taxon>
        <taxon>Magnoliopsida</taxon>
        <taxon>Ranunculales</taxon>
        <taxon>Ranunculaceae</taxon>
        <taxon>Thalictroideae</taxon>
        <taxon>Thalictrum</taxon>
    </lineage>
</organism>
<proteinExistence type="predicted"/>
<keyword evidence="2" id="KW-0433">Leucine-rich repeat</keyword>
<evidence type="ECO:0000256" key="3">
    <source>
        <dbReference type="ARBA" id="ARBA00022692"/>
    </source>
</evidence>
<protein>
    <submittedName>
        <fullName evidence="8">Receptor kinase-like protein xa21</fullName>
    </submittedName>
</protein>
<dbReference type="AlphaFoldDB" id="A0A7J6W8S6"/>
<dbReference type="GO" id="GO:0016020">
    <property type="term" value="C:membrane"/>
    <property type="evidence" value="ECO:0007669"/>
    <property type="project" value="UniProtKB-SubCell"/>
</dbReference>
<dbReference type="GO" id="GO:0005524">
    <property type="term" value="F:ATP binding"/>
    <property type="evidence" value="ECO:0007669"/>
    <property type="project" value="InterPro"/>
</dbReference>
<dbReference type="InterPro" id="IPR011009">
    <property type="entry name" value="Kinase-like_dom_sf"/>
</dbReference>
<gene>
    <name evidence="8" type="ORF">FRX31_017620</name>
</gene>
<keyword evidence="9" id="KW-1185">Reference proteome</keyword>
<reference evidence="8 9" key="1">
    <citation type="submission" date="2020-06" db="EMBL/GenBank/DDBJ databases">
        <title>Transcriptomic and genomic resources for Thalictrum thalictroides and T. hernandezii: Facilitating candidate gene discovery in an emerging model plant lineage.</title>
        <authorList>
            <person name="Arias T."/>
            <person name="Riano-Pachon D.M."/>
            <person name="Di Stilio V.S."/>
        </authorList>
    </citation>
    <scope>NUCLEOTIDE SEQUENCE [LARGE SCALE GENOMIC DNA]</scope>
    <source>
        <strain evidence="9">cv. WT478/WT964</strain>
        <tissue evidence="8">Leaves</tissue>
    </source>
</reference>
<keyword evidence="5" id="KW-1133">Transmembrane helix</keyword>
<dbReference type="InterPro" id="IPR000719">
    <property type="entry name" value="Prot_kinase_dom"/>
</dbReference>
<sequence length="216" mass="24187">METGASKSFMAECEVLRKVRHRNLLKVLTVCSSVDFEGNDFKALVFEFMQNGSVEDWLHPRSDSVLPPRHLNLWQILNIAIDVASALDYLHSHCETPIVHCDLKSSNILLDDDMAASVGDFGLAKFLRKTASGSGTNESNSIAVRGTIGYIPPEYGMGAQVSMQAESVVERMEIKDVLPQMHAIKKKFARMAKSIAREFRYKEKIWGRKSSLFSGF</sequence>
<evidence type="ECO:0000256" key="5">
    <source>
        <dbReference type="ARBA" id="ARBA00022989"/>
    </source>
</evidence>
<evidence type="ECO:0000256" key="2">
    <source>
        <dbReference type="ARBA" id="ARBA00022614"/>
    </source>
</evidence>
<dbReference type="PANTHER" id="PTHR27008">
    <property type="entry name" value="OS04G0122200 PROTEIN"/>
    <property type="match status" value="1"/>
</dbReference>
<keyword evidence="4" id="KW-0677">Repeat</keyword>